<feature type="region of interest" description="Disordered" evidence="10">
    <location>
        <begin position="133"/>
        <end position="161"/>
    </location>
</feature>
<dbReference type="AlphaFoldDB" id="A0A0D6R5Y2"/>
<dbReference type="PANTHER" id="PTHR15860:SF0">
    <property type="entry name" value="LP20373P"/>
    <property type="match status" value="1"/>
</dbReference>
<accession>A0A0D6R5Y2</accession>
<evidence type="ECO:0000256" key="7">
    <source>
        <dbReference type="ARBA" id="ARBA00022989"/>
    </source>
</evidence>
<evidence type="ECO:0000256" key="2">
    <source>
        <dbReference type="ARBA" id="ARBA00022692"/>
    </source>
</evidence>
<evidence type="ECO:0000259" key="12">
    <source>
        <dbReference type="PROSITE" id="PS50089"/>
    </source>
</evidence>
<dbReference type="InterPro" id="IPR001841">
    <property type="entry name" value="Znf_RING"/>
</dbReference>
<feature type="region of interest" description="Disordered" evidence="10">
    <location>
        <begin position="91"/>
        <end position="112"/>
    </location>
</feature>
<dbReference type="CDD" id="cd16532">
    <property type="entry name" value="RING-HC_RNFT1-like"/>
    <property type="match status" value="1"/>
</dbReference>
<dbReference type="GO" id="GO:1904294">
    <property type="term" value="P:positive regulation of ERAD pathway"/>
    <property type="evidence" value="ECO:0007669"/>
    <property type="project" value="InterPro"/>
</dbReference>
<evidence type="ECO:0000256" key="9">
    <source>
        <dbReference type="PROSITE-ProRule" id="PRU00175"/>
    </source>
</evidence>
<dbReference type="InterPro" id="IPR044235">
    <property type="entry name" value="RNFT1/2"/>
</dbReference>
<protein>
    <recommendedName>
        <fullName evidence="12">RING-type domain-containing protein</fullName>
    </recommendedName>
</protein>
<dbReference type="GO" id="GO:0061630">
    <property type="term" value="F:ubiquitin protein ligase activity"/>
    <property type="evidence" value="ECO:0007669"/>
    <property type="project" value="InterPro"/>
</dbReference>
<reference evidence="13" key="1">
    <citation type="submission" date="2015-03" db="EMBL/GenBank/DDBJ databases">
        <title>A transcriptome of Araucaria cunninghamii, an australian fine timber species.</title>
        <authorList>
            <person name="Jing Yi C.J.Y."/>
            <person name="Yin San L.Y.S."/>
            <person name="Abdul Karim S.S."/>
            <person name="Wan Azmi N.N."/>
            <person name="Hercus R.R."/>
            <person name="Croft L.L."/>
        </authorList>
    </citation>
    <scope>NUCLEOTIDE SEQUENCE</scope>
    <source>
        <strain evidence="13">MI0301</strain>
        <tissue evidence="13">Leaf</tissue>
    </source>
</reference>
<evidence type="ECO:0000256" key="4">
    <source>
        <dbReference type="ARBA" id="ARBA00022771"/>
    </source>
</evidence>
<dbReference type="SMART" id="SM00184">
    <property type="entry name" value="RING"/>
    <property type="match status" value="1"/>
</dbReference>
<dbReference type="GO" id="GO:0008270">
    <property type="term" value="F:zinc ion binding"/>
    <property type="evidence" value="ECO:0007669"/>
    <property type="project" value="UniProtKB-KW"/>
</dbReference>
<sequence>METSRRYGLPFSLAGAIQSPLSSLLEFSGLSRGRQSQGDVSGGPILRGHGRVDDVSGRARVDNGGGAAEVSIRIFGGGEPEHVRVGTVHGYGSDDGQEFEPATSSFSSSLQSLQSNGGDAALSSMPTLTISAETAADVADGRDRDENVSSSRGNGDNSIGSGSHRYDIQQLARWTEQVLPFSLLLLVIFVRQHFQGFFVSFWITAATIKLNDLVRKQTSLKAERKISVLVGIILVLLLHVAGIYWCYKDADLWHPLLMLPPKAIPPFWHAIFVIVVNDTMVRQAAMILKCVLLGYYKSNRNCNYRKQGQMLTVVEYILLLYRALLPIPVWYRFFLNKEYGSLFSSLTTGLYLTFKLTSIVEKVQASYTAVKALLHKEVQYGSYATAEEVVAAGDLCAICQEKMHAPILLRCKHIFCEDCVSEWFERERTCPLCRAVVKQAELISFGDGSTSLFFQLF</sequence>
<feature type="compositionally biased region" description="Polar residues" evidence="10">
    <location>
        <begin position="148"/>
        <end position="161"/>
    </location>
</feature>
<keyword evidence="7 11" id="KW-1133">Transmembrane helix</keyword>
<dbReference type="Pfam" id="PF13639">
    <property type="entry name" value="zf-RING_2"/>
    <property type="match status" value="1"/>
</dbReference>
<keyword evidence="3" id="KW-0479">Metal-binding</keyword>
<dbReference type="Gene3D" id="3.30.40.10">
    <property type="entry name" value="Zinc/RING finger domain, C3HC4 (zinc finger)"/>
    <property type="match status" value="1"/>
</dbReference>
<dbReference type="SUPFAM" id="SSF57850">
    <property type="entry name" value="RING/U-box"/>
    <property type="match status" value="1"/>
</dbReference>
<evidence type="ECO:0000256" key="6">
    <source>
        <dbReference type="ARBA" id="ARBA00022833"/>
    </source>
</evidence>
<feature type="transmembrane region" description="Helical" evidence="11">
    <location>
        <begin position="226"/>
        <end position="247"/>
    </location>
</feature>
<evidence type="ECO:0000256" key="8">
    <source>
        <dbReference type="ARBA" id="ARBA00023136"/>
    </source>
</evidence>
<evidence type="ECO:0000256" key="5">
    <source>
        <dbReference type="ARBA" id="ARBA00022786"/>
    </source>
</evidence>
<name>A0A0D6R5Y2_ARACU</name>
<dbReference type="EMBL" id="GCKF01027322">
    <property type="protein sequence ID" value="JAG98224.1"/>
    <property type="molecule type" value="Transcribed_RNA"/>
</dbReference>
<evidence type="ECO:0000256" key="11">
    <source>
        <dbReference type="SAM" id="Phobius"/>
    </source>
</evidence>
<organism evidence="13">
    <name type="scientific">Araucaria cunninghamii</name>
    <name type="common">Hoop pine</name>
    <name type="synonym">Moreton Bay pine</name>
    <dbReference type="NCBI Taxonomy" id="56994"/>
    <lineage>
        <taxon>Eukaryota</taxon>
        <taxon>Viridiplantae</taxon>
        <taxon>Streptophyta</taxon>
        <taxon>Embryophyta</taxon>
        <taxon>Tracheophyta</taxon>
        <taxon>Spermatophyta</taxon>
        <taxon>Pinopsida</taxon>
        <taxon>Pinidae</taxon>
        <taxon>Conifers II</taxon>
        <taxon>Araucariales</taxon>
        <taxon>Araucariaceae</taxon>
        <taxon>Araucaria</taxon>
    </lineage>
</organism>
<keyword evidence="4 9" id="KW-0863">Zinc-finger</keyword>
<feature type="transmembrane region" description="Helical" evidence="11">
    <location>
        <begin position="313"/>
        <end position="333"/>
    </location>
</feature>
<evidence type="ECO:0000256" key="10">
    <source>
        <dbReference type="SAM" id="MobiDB-lite"/>
    </source>
</evidence>
<dbReference type="GO" id="GO:0016020">
    <property type="term" value="C:membrane"/>
    <property type="evidence" value="ECO:0007669"/>
    <property type="project" value="UniProtKB-SubCell"/>
</dbReference>
<keyword evidence="2 11" id="KW-0812">Transmembrane</keyword>
<dbReference type="PROSITE" id="PS00518">
    <property type="entry name" value="ZF_RING_1"/>
    <property type="match status" value="1"/>
</dbReference>
<evidence type="ECO:0000256" key="3">
    <source>
        <dbReference type="ARBA" id="ARBA00022723"/>
    </source>
</evidence>
<evidence type="ECO:0000313" key="13">
    <source>
        <dbReference type="EMBL" id="JAG98224.1"/>
    </source>
</evidence>
<dbReference type="PROSITE" id="PS50089">
    <property type="entry name" value="ZF_RING_2"/>
    <property type="match status" value="1"/>
</dbReference>
<keyword evidence="6" id="KW-0862">Zinc</keyword>
<comment type="subcellular location">
    <subcellularLocation>
        <location evidence="1">Membrane</location>
        <topology evidence="1">Multi-pass membrane protein</topology>
    </subcellularLocation>
</comment>
<dbReference type="InterPro" id="IPR017907">
    <property type="entry name" value="Znf_RING_CS"/>
</dbReference>
<feature type="domain" description="RING-type" evidence="12">
    <location>
        <begin position="396"/>
        <end position="434"/>
    </location>
</feature>
<keyword evidence="8 11" id="KW-0472">Membrane</keyword>
<dbReference type="PANTHER" id="PTHR15860">
    <property type="entry name" value="UNCHARACTERIZED RING FINGER-CONTAINING PROTEIN"/>
    <property type="match status" value="1"/>
</dbReference>
<keyword evidence="5" id="KW-0833">Ubl conjugation pathway</keyword>
<evidence type="ECO:0000256" key="1">
    <source>
        <dbReference type="ARBA" id="ARBA00004141"/>
    </source>
</evidence>
<proteinExistence type="predicted"/>
<dbReference type="InterPro" id="IPR013083">
    <property type="entry name" value="Znf_RING/FYVE/PHD"/>
</dbReference>